<evidence type="ECO:0000256" key="4">
    <source>
        <dbReference type="ARBA" id="ARBA00022729"/>
    </source>
</evidence>
<reference evidence="10" key="1">
    <citation type="submission" date="2016-10" db="EMBL/GenBank/DDBJ databases">
        <authorList>
            <person name="Varghese N."/>
            <person name="Submissions S."/>
        </authorList>
    </citation>
    <scope>NUCLEOTIDE SEQUENCE [LARGE SCALE GENOMIC DNA]</scope>
    <source>
        <strain evidence="10">DSM 25811 / CCM 8410 / LMG 26954 / E90</strain>
    </source>
</reference>
<dbReference type="AlphaFoldDB" id="A0A1G6U0J7"/>
<keyword evidence="6 7" id="KW-0408">Iron</keyword>
<proteinExistence type="predicted"/>
<keyword evidence="5" id="KW-0560">Oxidoreductase</keyword>
<dbReference type="InterPro" id="IPR038352">
    <property type="entry name" value="Imelysin_sf"/>
</dbReference>
<gene>
    <name evidence="9" type="ORF">SAMN04487894_10881</name>
</gene>
<dbReference type="Gene3D" id="1.10.760.10">
    <property type="entry name" value="Cytochrome c-like domain"/>
    <property type="match status" value="2"/>
</dbReference>
<dbReference type="InterPro" id="IPR051395">
    <property type="entry name" value="Cytochrome_c_Peroxidase/MauG"/>
</dbReference>
<dbReference type="SUPFAM" id="SSF46626">
    <property type="entry name" value="Cytochrome c"/>
    <property type="match status" value="2"/>
</dbReference>
<organism evidence="9 10">
    <name type="scientific">Niabella drilacis (strain DSM 25811 / CCM 8410 / CCUG 62505 / LMG 26954 / E90)</name>
    <dbReference type="NCBI Taxonomy" id="1285928"/>
    <lineage>
        <taxon>Bacteria</taxon>
        <taxon>Pseudomonadati</taxon>
        <taxon>Bacteroidota</taxon>
        <taxon>Chitinophagia</taxon>
        <taxon>Chitinophagales</taxon>
        <taxon>Chitinophagaceae</taxon>
        <taxon>Niabella</taxon>
    </lineage>
</organism>
<evidence type="ECO:0000256" key="7">
    <source>
        <dbReference type="PROSITE-ProRule" id="PRU00433"/>
    </source>
</evidence>
<dbReference type="GO" id="GO:0020037">
    <property type="term" value="F:heme binding"/>
    <property type="evidence" value="ECO:0007669"/>
    <property type="project" value="InterPro"/>
</dbReference>
<evidence type="ECO:0000256" key="6">
    <source>
        <dbReference type="ARBA" id="ARBA00023004"/>
    </source>
</evidence>
<dbReference type="Proteomes" id="UP000198757">
    <property type="component" value="Unassembled WGS sequence"/>
</dbReference>
<dbReference type="GO" id="GO:0046872">
    <property type="term" value="F:metal ion binding"/>
    <property type="evidence" value="ECO:0007669"/>
    <property type="project" value="UniProtKB-KW"/>
</dbReference>
<dbReference type="GO" id="GO:0009055">
    <property type="term" value="F:electron transfer activity"/>
    <property type="evidence" value="ECO:0007669"/>
    <property type="project" value="InterPro"/>
</dbReference>
<dbReference type="OrthoDB" id="9805202at2"/>
<feature type="domain" description="Cytochrome c" evidence="8">
    <location>
        <begin position="313"/>
        <end position="451"/>
    </location>
</feature>
<dbReference type="InterPro" id="IPR009056">
    <property type="entry name" value="Cyt_c-like_dom"/>
</dbReference>
<keyword evidence="9" id="KW-0575">Peroxidase</keyword>
<protein>
    <submittedName>
        <fullName evidence="9">Cytochrome c peroxidase</fullName>
    </submittedName>
</protein>
<dbReference type="PROSITE" id="PS51007">
    <property type="entry name" value="CYTC"/>
    <property type="match status" value="2"/>
</dbReference>
<evidence type="ECO:0000313" key="10">
    <source>
        <dbReference type="Proteomes" id="UP000198757"/>
    </source>
</evidence>
<dbReference type="Pfam" id="PF03150">
    <property type="entry name" value="CCP_MauG"/>
    <property type="match status" value="1"/>
</dbReference>
<keyword evidence="4" id="KW-0732">Signal</keyword>
<evidence type="ECO:0000259" key="8">
    <source>
        <dbReference type="PROSITE" id="PS51007"/>
    </source>
</evidence>
<evidence type="ECO:0000313" key="9">
    <source>
        <dbReference type="EMBL" id="SDD34065.1"/>
    </source>
</evidence>
<keyword evidence="10" id="KW-1185">Reference proteome</keyword>
<keyword evidence="3 7" id="KW-0479">Metal-binding</keyword>
<dbReference type="GO" id="GO:0030313">
    <property type="term" value="C:cell envelope"/>
    <property type="evidence" value="ECO:0007669"/>
    <property type="project" value="UniProtKB-SubCell"/>
</dbReference>
<evidence type="ECO:0000256" key="1">
    <source>
        <dbReference type="ARBA" id="ARBA00004196"/>
    </source>
</evidence>
<dbReference type="EMBL" id="FMZO01000008">
    <property type="protein sequence ID" value="SDD34065.1"/>
    <property type="molecule type" value="Genomic_DNA"/>
</dbReference>
<name>A0A1G6U0J7_NIADE</name>
<dbReference type="PANTHER" id="PTHR30600:SF10">
    <property type="entry name" value="BLL6722 PROTEIN"/>
    <property type="match status" value="1"/>
</dbReference>
<dbReference type="Gene3D" id="1.20.1420.20">
    <property type="entry name" value="M75 peptidase, HXXE motif"/>
    <property type="match status" value="1"/>
</dbReference>
<accession>A0A1G6U0J7</accession>
<comment type="subcellular location">
    <subcellularLocation>
        <location evidence="1">Cell envelope</location>
    </subcellularLocation>
</comment>
<evidence type="ECO:0000256" key="2">
    <source>
        <dbReference type="ARBA" id="ARBA00022617"/>
    </source>
</evidence>
<evidence type="ECO:0000256" key="3">
    <source>
        <dbReference type="ARBA" id="ARBA00022723"/>
    </source>
</evidence>
<dbReference type="InterPro" id="IPR004852">
    <property type="entry name" value="Di-haem_cyt_c_peroxidsae"/>
</dbReference>
<dbReference type="STRING" id="1285928.SAMN04487894_10881"/>
<dbReference type="PANTHER" id="PTHR30600">
    <property type="entry name" value="CYTOCHROME C PEROXIDASE-RELATED"/>
    <property type="match status" value="1"/>
</dbReference>
<evidence type="ECO:0000256" key="5">
    <source>
        <dbReference type="ARBA" id="ARBA00023002"/>
    </source>
</evidence>
<dbReference type="RefSeq" id="WP_090390974.1">
    <property type="nucleotide sequence ID" value="NZ_FMZO01000008.1"/>
</dbReference>
<sequence>MYKAIGIAALLFTGLLVVSFSSFYPGWDHAAAGPRERKIQATVFNQIVFFRNYVKDTLLVEVSKKKPDLQRLQQVFLRSRLLFKEFEWAAAYFAADLTERLNGPPVEEIENADLLDPSLARAIDPMGLQMIEQLIYPVYDTAGRKALISEAEHLVTNTGYLVAYFADHPLADWRILDAAKLEIFRVISLGITGYDNALSLNSMEESSVSLKSLRDVLTWYTGKKQQTPLLSDLDAAIAYLHQNPGFIAFDRAAFITRFANKISTGIALLEKALPSPGIQYNRMLRQEAGTLFDPDAFNVNAFAPGPEFHITDAKIRLGEKLFFDASLSGTGTRSCASCHQPERAYTDGLARPADIRDPAKLLERNAPTLLNAALQSNYFYDMKALTLEDQVRDVICNKAEMDGSMEAVIKYIAGNGSYRPLLAKAFPAKKEPDIHPDEVTNALASYVRSLTRLNSRFDAYMRGDDGALSGQELRGFNLFAGKAKCATCHFIPLFNGIVPPKYVGSETEVLGVPASLTDSTLDPDPGYYRVIGIDSYKNAFKVPGVRNIDKTAPYMHNGVYQTLDQLLEFYNKGGGAGLGIYLPNQTLPRENLHLTENEKEDIIAFMKSLESK</sequence>
<dbReference type="InterPro" id="IPR036909">
    <property type="entry name" value="Cyt_c-like_dom_sf"/>
</dbReference>
<keyword evidence="2 7" id="KW-0349">Heme</keyword>
<dbReference type="GO" id="GO:0004130">
    <property type="term" value="F:cytochrome-c peroxidase activity"/>
    <property type="evidence" value="ECO:0007669"/>
    <property type="project" value="TreeGrafter"/>
</dbReference>
<feature type="domain" description="Cytochrome c" evidence="8">
    <location>
        <begin position="470"/>
        <end position="610"/>
    </location>
</feature>